<comment type="caution">
    <text evidence="5">The sequence shown here is derived from an EMBL/GenBank/DDBJ whole genome shotgun (WGS) entry which is preliminary data.</text>
</comment>
<proteinExistence type="predicted"/>
<dbReference type="InterPro" id="IPR001683">
    <property type="entry name" value="PX_dom"/>
</dbReference>
<dbReference type="GO" id="GO:0006622">
    <property type="term" value="P:protein targeting to lysosome"/>
    <property type="evidence" value="ECO:0007669"/>
    <property type="project" value="TreeGrafter"/>
</dbReference>
<organism evidence="5 6">
    <name type="scientific">Menidia menidia</name>
    <name type="common">Atlantic silverside</name>
    <dbReference type="NCBI Taxonomy" id="238744"/>
    <lineage>
        <taxon>Eukaryota</taxon>
        <taxon>Metazoa</taxon>
        <taxon>Chordata</taxon>
        <taxon>Craniata</taxon>
        <taxon>Vertebrata</taxon>
        <taxon>Euteleostomi</taxon>
        <taxon>Actinopterygii</taxon>
        <taxon>Neopterygii</taxon>
        <taxon>Teleostei</taxon>
        <taxon>Neoteleostei</taxon>
        <taxon>Acanthomorphata</taxon>
        <taxon>Ovalentaria</taxon>
        <taxon>Atherinomorphae</taxon>
        <taxon>Atheriniformes</taxon>
        <taxon>Atherinopsidae</taxon>
        <taxon>Menidiinae</taxon>
        <taxon>Menidia</taxon>
    </lineage>
</organism>
<evidence type="ECO:0000256" key="1">
    <source>
        <dbReference type="ARBA" id="ARBA00004496"/>
    </source>
</evidence>
<comment type="subcellular location">
    <subcellularLocation>
        <location evidence="1">Cytoplasm</location>
    </subcellularLocation>
</comment>
<feature type="domain" description="PX" evidence="4">
    <location>
        <begin position="100"/>
        <end position="213"/>
    </location>
</feature>
<evidence type="ECO:0000256" key="3">
    <source>
        <dbReference type="SAM" id="Coils"/>
    </source>
</evidence>
<protein>
    <submittedName>
        <fullName evidence="5">(Atlantic silverside) hypothetical protein</fullName>
    </submittedName>
</protein>
<dbReference type="GO" id="GO:0008333">
    <property type="term" value="P:endosome to lysosome transport"/>
    <property type="evidence" value="ECO:0007669"/>
    <property type="project" value="TreeGrafter"/>
</dbReference>
<dbReference type="InterPro" id="IPR036871">
    <property type="entry name" value="PX_dom_sf"/>
</dbReference>
<dbReference type="InterPro" id="IPR051837">
    <property type="entry name" value="SortingNexin/PXDomain-PKLike"/>
</dbReference>
<dbReference type="GO" id="GO:0035091">
    <property type="term" value="F:phosphatidylinositol binding"/>
    <property type="evidence" value="ECO:0007669"/>
    <property type="project" value="InterPro"/>
</dbReference>
<dbReference type="Proteomes" id="UP000677803">
    <property type="component" value="Unassembled WGS sequence"/>
</dbReference>
<evidence type="ECO:0000313" key="5">
    <source>
        <dbReference type="EMBL" id="CAG5896973.1"/>
    </source>
</evidence>
<name>A0A8S4ART9_9TELE</name>
<evidence type="ECO:0000259" key="4">
    <source>
        <dbReference type="PROSITE" id="PS50195"/>
    </source>
</evidence>
<gene>
    <name evidence="5" type="ORF">MMEN_LOCUS8024</name>
</gene>
<dbReference type="AlphaFoldDB" id="A0A8S4ART9"/>
<evidence type="ECO:0000256" key="2">
    <source>
        <dbReference type="ARBA" id="ARBA00022490"/>
    </source>
</evidence>
<dbReference type="PANTHER" id="PTHR22999:SF23">
    <property type="entry name" value="SORTING NEXIN-16"/>
    <property type="match status" value="1"/>
</dbReference>
<dbReference type="GO" id="GO:0045022">
    <property type="term" value="P:early endosome to late endosome transport"/>
    <property type="evidence" value="ECO:0007669"/>
    <property type="project" value="TreeGrafter"/>
</dbReference>
<dbReference type="GO" id="GO:0005769">
    <property type="term" value="C:early endosome"/>
    <property type="evidence" value="ECO:0007669"/>
    <property type="project" value="TreeGrafter"/>
</dbReference>
<dbReference type="OrthoDB" id="76516at2759"/>
<dbReference type="EMBL" id="CAJRST010007779">
    <property type="protein sequence ID" value="CAG5896973.1"/>
    <property type="molecule type" value="Genomic_DNA"/>
</dbReference>
<dbReference type="SMART" id="SM00312">
    <property type="entry name" value="PX"/>
    <property type="match status" value="1"/>
</dbReference>
<dbReference type="PROSITE" id="PS50195">
    <property type="entry name" value="PX"/>
    <property type="match status" value="1"/>
</dbReference>
<keyword evidence="6" id="KW-1185">Reference proteome</keyword>
<dbReference type="GO" id="GO:0005770">
    <property type="term" value="C:late endosome"/>
    <property type="evidence" value="ECO:0007669"/>
    <property type="project" value="TreeGrafter"/>
</dbReference>
<dbReference type="SUPFAM" id="SSF64268">
    <property type="entry name" value="PX domain"/>
    <property type="match status" value="1"/>
</dbReference>
<dbReference type="Pfam" id="PF00787">
    <property type="entry name" value="PX"/>
    <property type="match status" value="1"/>
</dbReference>
<sequence length="270" mass="31966">MAVNTPFFRKPLMAVPFVPVPLPVDWCRESCSKGGIPVHSELLFTNQEPFYPKRNHLGRRQEPCGWTVKVKTGKRPIADMLNEASNPLEDEEKDREIWEESSIATTLLGYEILKQRSKFTIYKVLVRGCHGNSWMIFRRYSDFCRLNDKLKELFPSFDSTLPPKRCFKGKYKEDFLRERQLGLQTFLHDLMLHKHIFTSESVRSFLSFADFHSPFDSLEESRAICETLEETNHRLQRELLEKKEEIGMLRKTLEERENHINLLMKKLRWI</sequence>
<dbReference type="Gene3D" id="3.30.1520.10">
    <property type="entry name" value="Phox-like domain"/>
    <property type="match status" value="1"/>
</dbReference>
<keyword evidence="3" id="KW-0175">Coiled coil</keyword>
<reference evidence="5" key="1">
    <citation type="submission" date="2021-05" db="EMBL/GenBank/DDBJ databases">
        <authorList>
            <person name="Tigano A."/>
        </authorList>
    </citation>
    <scope>NUCLEOTIDE SEQUENCE</scope>
</reference>
<accession>A0A8S4ART9</accession>
<dbReference type="PANTHER" id="PTHR22999">
    <property type="entry name" value="PX SERINE/THREONINE KINASE PXK"/>
    <property type="match status" value="1"/>
</dbReference>
<evidence type="ECO:0000313" key="6">
    <source>
        <dbReference type="Proteomes" id="UP000677803"/>
    </source>
</evidence>
<feature type="coiled-coil region" evidence="3">
    <location>
        <begin position="218"/>
        <end position="252"/>
    </location>
</feature>
<keyword evidence="2" id="KW-0963">Cytoplasm</keyword>